<gene>
    <name evidence="1" type="ORF">Tci_866608</name>
</gene>
<evidence type="ECO:0000313" key="1">
    <source>
        <dbReference type="EMBL" id="GFC94638.1"/>
    </source>
</evidence>
<dbReference type="InterPro" id="IPR037800">
    <property type="entry name" value="GCN5"/>
</dbReference>
<dbReference type="GO" id="GO:0045944">
    <property type="term" value="P:positive regulation of transcription by RNA polymerase II"/>
    <property type="evidence" value="ECO:0007669"/>
    <property type="project" value="TreeGrafter"/>
</dbReference>
<reference evidence="1" key="1">
    <citation type="journal article" date="2019" name="Sci. Rep.">
        <title>Draft genome of Tanacetum cinerariifolium, the natural source of mosquito coil.</title>
        <authorList>
            <person name="Yamashiro T."/>
            <person name="Shiraishi A."/>
            <person name="Satake H."/>
            <person name="Nakayama K."/>
        </authorList>
    </citation>
    <scope>NUCLEOTIDE SEQUENCE</scope>
</reference>
<dbReference type="PANTHER" id="PTHR45750:SF3">
    <property type="entry name" value="HISTONE ACETYLTRANSFERASE"/>
    <property type="match status" value="1"/>
</dbReference>
<keyword evidence="1" id="KW-0808">Transferase</keyword>
<comment type="caution">
    <text evidence="1">The sequence shown here is derived from an EMBL/GenBank/DDBJ whole genome shotgun (WGS) entry which is preliminary data.</text>
</comment>
<proteinExistence type="predicted"/>
<dbReference type="PANTHER" id="PTHR45750">
    <property type="entry name" value="GH11602P"/>
    <property type="match status" value="1"/>
</dbReference>
<feature type="non-terminal residue" evidence="1">
    <location>
        <position position="1"/>
    </location>
</feature>
<dbReference type="GO" id="GO:0000123">
    <property type="term" value="C:histone acetyltransferase complex"/>
    <property type="evidence" value="ECO:0007669"/>
    <property type="project" value="TreeGrafter"/>
</dbReference>
<name>A0A699SC19_TANCI</name>
<dbReference type="GO" id="GO:0010484">
    <property type="term" value="F:histone H3 acetyltransferase activity"/>
    <property type="evidence" value="ECO:0007669"/>
    <property type="project" value="TreeGrafter"/>
</dbReference>
<dbReference type="AlphaFoldDB" id="A0A699SC19"/>
<dbReference type="Gene3D" id="3.40.630.30">
    <property type="match status" value="1"/>
</dbReference>
<feature type="non-terminal residue" evidence="1">
    <location>
        <position position="90"/>
    </location>
</feature>
<organism evidence="1">
    <name type="scientific">Tanacetum cinerariifolium</name>
    <name type="common">Dalmatian daisy</name>
    <name type="synonym">Chrysanthemum cinerariifolium</name>
    <dbReference type="NCBI Taxonomy" id="118510"/>
    <lineage>
        <taxon>Eukaryota</taxon>
        <taxon>Viridiplantae</taxon>
        <taxon>Streptophyta</taxon>
        <taxon>Embryophyta</taxon>
        <taxon>Tracheophyta</taxon>
        <taxon>Spermatophyta</taxon>
        <taxon>Magnoliopsida</taxon>
        <taxon>eudicotyledons</taxon>
        <taxon>Gunneridae</taxon>
        <taxon>Pentapetalae</taxon>
        <taxon>asterids</taxon>
        <taxon>campanulids</taxon>
        <taxon>Asterales</taxon>
        <taxon>Asteraceae</taxon>
        <taxon>Asteroideae</taxon>
        <taxon>Anthemideae</taxon>
        <taxon>Anthemidinae</taxon>
        <taxon>Tanacetum</taxon>
    </lineage>
</organism>
<dbReference type="EMBL" id="BKCJ011149891">
    <property type="protein sequence ID" value="GFC94638.1"/>
    <property type="molecule type" value="Genomic_DNA"/>
</dbReference>
<sequence length="90" mass="10119">AKLENTVKVEPREVAKDANGALVKEETVKSIFTENLQTSGAYCGREESLKREKEAGKLKFVCVSIDNVDEHMIWLIGLKNIFARQLPNMP</sequence>
<protein>
    <submittedName>
        <fullName evidence="1">Histone acetyltransferase GCN5-like isoform X1</fullName>
    </submittedName>
</protein>
<accession>A0A699SC19</accession>